<proteinExistence type="predicted"/>
<evidence type="ECO:0000313" key="3">
    <source>
        <dbReference type="Proteomes" id="UP000619355"/>
    </source>
</evidence>
<comment type="caution">
    <text evidence="2">The sequence shown here is derived from an EMBL/GenBank/DDBJ whole genome shotgun (WGS) entry which is preliminary data.</text>
</comment>
<sequence length="71" mass="7683">MSEPHAQENEVEVDPTTDTDEEALDRAVTSRLVADSENRASMSESRPGNGPVSPAQPENGRPVARRQPTPD</sequence>
<organism evidence="2 3">
    <name type="scientific">Streptomyces capoamus</name>
    <dbReference type="NCBI Taxonomy" id="68183"/>
    <lineage>
        <taxon>Bacteria</taxon>
        <taxon>Bacillati</taxon>
        <taxon>Actinomycetota</taxon>
        <taxon>Actinomycetes</taxon>
        <taxon>Kitasatosporales</taxon>
        <taxon>Streptomycetaceae</taxon>
        <taxon>Streptomyces</taxon>
    </lineage>
</organism>
<reference evidence="3" key="1">
    <citation type="journal article" date="2019" name="Int. J. Syst. Evol. Microbiol.">
        <title>The Global Catalogue of Microorganisms (GCM) 10K type strain sequencing project: providing services to taxonomists for standard genome sequencing and annotation.</title>
        <authorList>
            <consortium name="The Broad Institute Genomics Platform"/>
            <consortium name="The Broad Institute Genome Sequencing Center for Infectious Disease"/>
            <person name="Wu L."/>
            <person name="Ma J."/>
        </authorList>
    </citation>
    <scope>NUCLEOTIDE SEQUENCE [LARGE SCALE GENOMIC DNA]</scope>
    <source>
        <strain evidence="3">JCM 4253</strain>
    </source>
</reference>
<accession>A0A919EUP0</accession>
<protein>
    <submittedName>
        <fullName evidence="2">Uncharacterized protein</fullName>
    </submittedName>
</protein>
<gene>
    <name evidence="2" type="ORF">GCM10018980_04680</name>
</gene>
<dbReference type="EMBL" id="BNBF01000001">
    <property type="protein sequence ID" value="GHG34819.1"/>
    <property type="molecule type" value="Genomic_DNA"/>
</dbReference>
<feature type="compositionally biased region" description="Acidic residues" evidence="1">
    <location>
        <begin position="9"/>
        <end position="23"/>
    </location>
</feature>
<name>A0A919EUP0_9ACTN</name>
<feature type="region of interest" description="Disordered" evidence="1">
    <location>
        <begin position="1"/>
        <end position="71"/>
    </location>
</feature>
<evidence type="ECO:0000256" key="1">
    <source>
        <dbReference type="SAM" id="MobiDB-lite"/>
    </source>
</evidence>
<keyword evidence="3" id="KW-1185">Reference proteome</keyword>
<evidence type="ECO:0000313" key="2">
    <source>
        <dbReference type="EMBL" id="GHG34819.1"/>
    </source>
</evidence>
<dbReference type="AlphaFoldDB" id="A0A919EUP0"/>
<dbReference type="RefSeq" id="WP_189977747.1">
    <property type="nucleotide sequence ID" value="NZ_BNBF01000001.1"/>
</dbReference>
<dbReference type="Proteomes" id="UP000619355">
    <property type="component" value="Unassembled WGS sequence"/>
</dbReference>